<gene>
    <name evidence="16" type="ORF">GSPATT00014705001</name>
</gene>
<dbReference type="Gene3D" id="1.10.150.50">
    <property type="entry name" value="Transcription Factor, Ets-1"/>
    <property type="match status" value="1"/>
</dbReference>
<dbReference type="Gene3D" id="2.20.110.10">
    <property type="entry name" value="Histone H3 K4-specific methyltransferase SET7/9 N-terminal domain"/>
    <property type="match status" value="2"/>
</dbReference>
<dbReference type="Pfam" id="PF02493">
    <property type="entry name" value="MORN"/>
    <property type="match status" value="4"/>
</dbReference>
<dbReference type="Pfam" id="PF07714">
    <property type="entry name" value="PK_Tyr_Ser-Thr"/>
    <property type="match status" value="1"/>
</dbReference>
<dbReference type="InterPro" id="IPR011009">
    <property type="entry name" value="Kinase-like_dom_sf"/>
</dbReference>
<keyword evidence="9" id="KW-0472">Membrane</keyword>
<dbReference type="InterPro" id="IPR000719">
    <property type="entry name" value="Prot_kinase_dom"/>
</dbReference>
<evidence type="ECO:0000256" key="12">
    <source>
        <dbReference type="PROSITE-ProRule" id="PRU10141"/>
    </source>
</evidence>
<dbReference type="FunFam" id="3.30.200.20:FF:000034">
    <property type="entry name" value="Kinase suppressor of Ras 1"/>
    <property type="match status" value="1"/>
</dbReference>
<dbReference type="EC" id="2.7.11.1" evidence="2"/>
<keyword evidence="7" id="KW-0418">Kinase</keyword>
<dbReference type="InterPro" id="IPR001660">
    <property type="entry name" value="SAM"/>
</dbReference>
<dbReference type="InterPro" id="IPR001245">
    <property type="entry name" value="Ser-Thr/Tyr_kinase_cat_dom"/>
</dbReference>
<feature type="domain" description="SAM" evidence="15">
    <location>
        <begin position="267"/>
        <end position="331"/>
    </location>
</feature>
<evidence type="ECO:0000256" key="7">
    <source>
        <dbReference type="ARBA" id="ARBA00022777"/>
    </source>
</evidence>
<dbReference type="InterPro" id="IPR003409">
    <property type="entry name" value="MORN"/>
</dbReference>
<evidence type="ECO:0000256" key="1">
    <source>
        <dbReference type="ARBA" id="ARBA00004370"/>
    </source>
</evidence>
<feature type="region of interest" description="Disordered" evidence="13">
    <location>
        <begin position="200"/>
        <end position="237"/>
    </location>
</feature>
<proteinExistence type="predicted"/>
<dbReference type="Gene3D" id="3.30.200.20">
    <property type="entry name" value="Phosphorylase Kinase, domain 1"/>
    <property type="match status" value="1"/>
</dbReference>
<dbReference type="InterPro" id="IPR017441">
    <property type="entry name" value="Protein_kinase_ATP_BS"/>
</dbReference>
<dbReference type="RefSeq" id="XP_001447171.1">
    <property type="nucleotide sequence ID" value="XM_001447134.1"/>
</dbReference>
<dbReference type="PANTHER" id="PTHR44329:SF298">
    <property type="entry name" value="MIXED LINEAGE KINASE DOMAIN-LIKE PROTEIN"/>
    <property type="match status" value="1"/>
</dbReference>
<accession>A0D9Q7</accession>
<dbReference type="PROSITE" id="PS50011">
    <property type="entry name" value="PROTEIN_KINASE_DOM"/>
    <property type="match status" value="1"/>
</dbReference>
<evidence type="ECO:0000256" key="2">
    <source>
        <dbReference type="ARBA" id="ARBA00012513"/>
    </source>
</evidence>
<name>A0D9Q7_PARTE</name>
<dbReference type="eggNOG" id="KOG0192">
    <property type="taxonomic scope" value="Eukaryota"/>
</dbReference>
<dbReference type="InterPro" id="IPR051681">
    <property type="entry name" value="Ser/Thr_Kinases-Pseudokinases"/>
</dbReference>
<dbReference type="SMART" id="SM00454">
    <property type="entry name" value="SAM"/>
    <property type="match status" value="1"/>
</dbReference>
<dbReference type="PROSITE" id="PS00108">
    <property type="entry name" value="PROTEIN_KINASE_ST"/>
    <property type="match status" value="1"/>
</dbReference>
<keyword evidence="4" id="KW-0808">Transferase</keyword>
<dbReference type="PROSITE" id="PS50105">
    <property type="entry name" value="SAM_DOMAIN"/>
    <property type="match status" value="1"/>
</dbReference>
<feature type="compositionally biased region" description="Polar residues" evidence="13">
    <location>
        <begin position="466"/>
        <end position="480"/>
    </location>
</feature>
<dbReference type="GeneID" id="5032956"/>
<evidence type="ECO:0000256" key="4">
    <source>
        <dbReference type="ARBA" id="ARBA00022679"/>
    </source>
</evidence>
<dbReference type="HOGENOM" id="CLU_371103_0_0_1"/>
<dbReference type="EMBL" id="CT868341">
    <property type="protein sequence ID" value="CAK79774.1"/>
    <property type="molecule type" value="Genomic_DNA"/>
</dbReference>
<feature type="compositionally biased region" description="Basic and acidic residues" evidence="13">
    <location>
        <begin position="605"/>
        <end position="620"/>
    </location>
</feature>
<dbReference type="FunFam" id="1.10.510.10:FF:000476">
    <property type="entry name" value="PAS domain-containing protein tyrosine kinase family protein"/>
    <property type="match status" value="1"/>
</dbReference>
<dbReference type="PANTHER" id="PTHR44329">
    <property type="entry name" value="SERINE/THREONINE-PROTEIN KINASE TNNI3K-RELATED"/>
    <property type="match status" value="1"/>
</dbReference>
<comment type="catalytic activity">
    <reaction evidence="10">
        <text>L-threonyl-[protein] + ATP = O-phospho-L-threonyl-[protein] + ADP + H(+)</text>
        <dbReference type="Rhea" id="RHEA:46608"/>
        <dbReference type="Rhea" id="RHEA-COMP:11060"/>
        <dbReference type="Rhea" id="RHEA-COMP:11605"/>
        <dbReference type="ChEBI" id="CHEBI:15378"/>
        <dbReference type="ChEBI" id="CHEBI:30013"/>
        <dbReference type="ChEBI" id="CHEBI:30616"/>
        <dbReference type="ChEBI" id="CHEBI:61977"/>
        <dbReference type="ChEBI" id="CHEBI:456216"/>
        <dbReference type="EC" id="2.7.11.1"/>
    </reaction>
</comment>
<keyword evidence="3" id="KW-0723">Serine/threonine-protein kinase</keyword>
<sequence>MNLLKFLYGEPSKQQEVNQQVQKHIIYSNEDEYQGEILNDKRHGKGTYKFASGNRYEGQWKNHQKHGKGKLYYKNGELYIGDWVENKKCGEGMHFYINGDRYVGEWKDDQRDGAGTLYQADQNIFHGQFRMNKKYGTGYYFNTREKKYYKQHHESDNILDSVYIEEVPTYVLEKFHIKPERHHLESERSEDCAIKIEASPTIQNDSDKQKDMQPSGQSGQGESDPQQKEEGKSQLNSFGTSQQHGFLSLQVLEKLEEFESQKNMQEWQLEDVCNWLDSLHLSEYKDEFIKNQMTGKTLYALTDNDLKQDLGISVLGHRKQILQSIEEYKKYYVKFMGGKILLKKPLESLEDRKGVFNSIEQLRFKSLFSYMEKIEEEQNEHHDNNISQSSSDSPSANKRKKNIKDIPKSPTRSMSNDSDQGNLSDNNKSLKLKKQKSKRSKKQQRKQTLDLQKSGESADDEDGKQHLTSPVQSPNKASVNISEQKIDMLVLNECSNVVEENKEKDSHPISELSKQQSTNKQQELQDAMSSKTPPQLTNNNDENATQQEKLQSISQQLQRQKSEVNGSKFQDQDTSSQESDVSGNDSSSDSSDEEKYKNQKRSRRLREINKKEKEKDDRQQHHLPKKLLVMLKEFGINERVLIVFHELIIGQIIGEGGYGVVHKGKWLGQDVAIKSYGKRKSQGNLKYKLQMADFLKEVEVISNLRHPNIVLYMGVCIRKQNYYLITEYLEEGSLFDHLHKKKTHIDQKALMQIVEDIALGMNYLHGRKVMHCDLKSSNVLIDQNWNVKLCDFGLSKINKKIDHKVNKGARIGTPNWMAPEIMRGEPYQEKSDIYSFGMILWEIITQQIPYEGLSQTQIIGSVGYGQDQVIIPSNSNPPILLQIAKKCLKKNPNERPTFADIVNEIQMGQKTDAKLKKQAIRQLIDFFE</sequence>
<dbReference type="AlphaFoldDB" id="A0D9Q7"/>
<evidence type="ECO:0000313" key="16">
    <source>
        <dbReference type="EMBL" id="CAK79774.1"/>
    </source>
</evidence>
<evidence type="ECO:0000256" key="3">
    <source>
        <dbReference type="ARBA" id="ARBA00022527"/>
    </source>
</evidence>
<dbReference type="GO" id="GO:0004674">
    <property type="term" value="F:protein serine/threonine kinase activity"/>
    <property type="evidence" value="ECO:0000318"/>
    <property type="project" value="GO_Central"/>
</dbReference>
<keyword evidence="6 12" id="KW-0547">Nucleotide-binding</keyword>
<feature type="compositionally biased region" description="Polar residues" evidence="13">
    <location>
        <begin position="212"/>
        <end position="224"/>
    </location>
</feature>
<feature type="compositionally biased region" description="Low complexity" evidence="13">
    <location>
        <begin position="575"/>
        <end position="589"/>
    </location>
</feature>
<dbReference type="STRING" id="5888.A0D9Q7"/>
<keyword evidence="17" id="KW-1185">Reference proteome</keyword>
<protein>
    <recommendedName>
        <fullName evidence="2">non-specific serine/threonine protein kinase</fullName>
        <ecNumber evidence="2">2.7.11.1</ecNumber>
    </recommendedName>
</protein>
<dbReference type="Gene3D" id="1.10.510.10">
    <property type="entry name" value="Transferase(Phosphotransferase) domain 1"/>
    <property type="match status" value="1"/>
</dbReference>
<dbReference type="GO" id="GO:0007165">
    <property type="term" value="P:signal transduction"/>
    <property type="evidence" value="ECO:0000318"/>
    <property type="project" value="GO_Central"/>
</dbReference>
<dbReference type="FunFam" id="1.10.150.50:FF:000106">
    <property type="entry name" value="Diacylglycerol kinase"/>
    <property type="match status" value="1"/>
</dbReference>
<feature type="binding site" evidence="12">
    <location>
        <position position="674"/>
    </location>
    <ligand>
        <name>ATP</name>
        <dbReference type="ChEBI" id="CHEBI:30616"/>
    </ligand>
</feature>
<dbReference type="InterPro" id="IPR008271">
    <property type="entry name" value="Ser/Thr_kinase_AS"/>
</dbReference>
<evidence type="ECO:0000259" key="14">
    <source>
        <dbReference type="PROSITE" id="PS50011"/>
    </source>
</evidence>
<dbReference type="OrthoDB" id="312720at2759"/>
<dbReference type="PROSITE" id="PS00107">
    <property type="entry name" value="PROTEIN_KINASE_ATP"/>
    <property type="match status" value="1"/>
</dbReference>
<evidence type="ECO:0000256" key="5">
    <source>
        <dbReference type="ARBA" id="ARBA00022737"/>
    </source>
</evidence>
<evidence type="ECO:0000256" key="13">
    <source>
        <dbReference type="SAM" id="MobiDB-lite"/>
    </source>
</evidence>
<evidence type="ECO:0000256" key="8">
    <source>
        <dbReference type="ARBA" id="ARBA00022840"/>
    </source>
</evidence>
<evidence type="ECO:0000256" key="9">
    <source>
        <dbReference type="ARBA" id="ARBA00023136"/>
    </source>
</evidence>
<evidence type="ECO:0000259" key="15">
    <source>
        <dbReference type="PROSITE" id="PS50105"/>
    </source>
</evidence>
<feature type="domain" description="Protein kinase" evidence="14">
    <location>
        <begin position="647"/>
        <end position="907"/>
    </location>
</feature>
<feature type="region of interest" description="Disordered" evidence="13">
    <location>
        <begin position="499"/>
        <end position="620"/>
    </location>
</feature>
<feature type="region of interest" description="Disordered" evidence="13">
    <location>
        <begin position="377"/>
        <end position="480"/>
    </location>
</feature>
<evidence type="ECO:0000256" key="10">
    <source>
        <dbReference type="ARBA" id="ARBA00047899"/>
    </source>
</evidence>
<dbReference type="SUPFAM" id="SSF56112">
    <property type="entry name" value="Protein kinase-like (PK-like)"/>
    <property type="match status" value="1"/>
</dbReference>
<comment type="catalytic activity">
    <reaction evidence="11">
        <text>L-seryl-[protein] + ATP = O-phospho-L-seryl-[protein] + ADP + H(+)</text>
        <dbReference type="Rhea" id="RHEA:17989"/>
        <dbReference type="Rhea" id="RHEA-COMP:9863"/>
        <dbReference type="Rhea" id="RHEA-COMP:11604"/>
        <dbReference type="ChEBI" id="CHEBI:15378"/>
        <dbReference type="ChEBI" id="CHEBI:29999"/>
        <dbReference type="ChEBI" id="CHEBI:30616"/>
        <dbReference type="ChEBI" id="CHEBI:83421"/>
        <dbReference type="ChEBI" id="CHEBI:456216"/>
        <dbReference type="EC" id="2.7.11.1"/>
    </reaction>
</comment>
<feature type="compositionally biased region" description="Polar residues" evidence="13">
    <location>
        <begin position="512"/>
        <end position="574"/>
    </location>
</feature>
<dbReference type="SMART" id="SM00698">
    <property type="entry name" value="MORN"/>
    <property type="match status" value="5"/>
</dbReference>
<dbReference type="Proteomes" id="UP000000600">
    <property type="component" value="Unassembled WGS sequence"/>
</dbReference>
<reference evidence="16 17" key="1">
    <citation type="journal article" date="2006" name="Nature">
        <title>Global trends of whole-genome duplications revealed by the ciliate Paramecium tetraurelia.</title>
        <authorList>
            <consortium name="Genoscope"/>
            <person name="Aury J.-M."/>
            <person name="Jaillon O."/>
            <person name="Duret L."/>
            <person name="Noel B."/>
            <person name="Jubin C."/>
            <person name="Porcel B.M."/>
            <person name="Segurens B."/>
            <person name="Daubin V."/>
            <person name="Anthouard V."/>
            <person name="Aiach N."/>
            <person name="Arnaiz O."/>
            <person name="Billaut A."/>
            <person name="Beisson J."/>
            <person name="Blanc I."/>
            <person name="Bouhouche K."/>
            <person name="Camara F."/>
            <person name="Duharcourt S."/>
            <person name="Guigo R."/>
            <person name="Gogendeau D."/>
            <person name="Katinka M."/>
            <person name="Keller A.-M."/>
            <person name="Kissmehl R."/>
            <person name="Klotz C."/>
            <person name="Koll F."/>
            <person name="Le Moue A."/>
            <person name="Lepere C."/>
            <person name="Malinsky S."/>
            <person name="Nowacki M."/>
            <person name="Nowak J.K."/>
            <person name="Plattner H."/>
            <person name="Poulain J."/>
            <person name="Ruiz F."/>
            <person name="Serrano V."/>
            <person name="Zagulski M."/>
            <person name="Dessen P."/>
            <person name="Betermier M."/>
            <person name="Weissenbach J."/>
            <person name="Scarpelli C."/>
            <person name="Schachter V."/>
            <person name="Sperling L."/>
            <person name="Meyer E."/>
            <person name="Cohen J."/>
            <person name="Wincker P."/>
        </authorList>
    </citation>
    <scope>NUCLEOTIDE SEQUENCE [LARGE SCALE GENOMIC DNA]</scope>
    <source>
        <strain evidence="16 17">Stock d4-2</strain>
    </source>
</reference>
<dbReference type="SMART" id="SM00220">
    <property type="entry name" value="S_TKc"/>
    <property type="match status" value="1"/>
</dbReference>
<dbReference type="SUPFAM" id="SSF82185">
    <property type="entry name" value="Histone H3 K4-specific methyltransferase SET7/9 N-terminal domain"/>
    <property type="match status" value="1"/>
</dbReference>
<feature type="compositionally biased region" description="Polar residues" evidence="13">
    <location>
        <begin position="410"/>
        <end position="427"/>
    </location>
</feature>
<evidence type="ECO:0000256" key="6">
    <source>
        <dbReference type="ARBA" id="ARBA00022741"/>
    </source>
</evidence>
<dbReference type="FunFam" id="2.20.110.10:FF:000032">
    <property type="entry name" value="Radial spoke protein RSP10, putative"/>
    <property type="match status" value="1"/>
</dbReference>
<comment type="subcellular location">
    <subcellularLocation>
        <location evidence="1">Membrane</location>
    </subcellularLocation>
</comment>
<keyword evidence="5" id="KW-0677">Repeat</keyword>
<dbReference type="GO" id="GO:0005524">
    <property type="term" value="F:ATP binding"/>
    <property type="evidence" value="ECO:0007669"/>
    <property type="project" value="UniProtKB-UniRule"/>
</dbReference>
<dbReference type="InterPro" id="IPR013761">
    <property type="entry name" value="SAM/pointed_sf"/>
</dbReference>
<dbReference type="SUPFAM" id="SSF47769">
    <property type="entry name" value="SAM/Pointed domain"/>
    <property type="match status" value="1"/>
</dbReference>
<evidence type="ECO:0000313" key="17">
    <source>
        <dbReference type="Proteomes" id="UP000000600"/>
    </source>
</evidence>
<organism evidence="16 17">
    <name type="scientific">Paramecium tetraurelia</name>
    <dbReference type="NCBI Taxonomy" id="5888"/>
    <lineage>
        <taxon>Eukaryota</taxon>
        <taxon>Sar</taxon>
        <taxon>Alveolata</taxon>
        <taxon>Ciliophora</taxon>
        <taxon>Intramacronucleata</taxon>
        <taxon>Oligohymenophorea</taxon>
        <taxon>Peniculida</taxon>
        <taxon>Parameciidae</taxon>
        <taxon>Paramecium</taxon>
    </lineage>
</organism>
<dbReference type="PRINTS" id="PR00109">
    <property type="entry name" value="TYRKINASE"/>
</dbReference>
<dbReference type="InParanoid" id="A0D9Q7"/>
<dbReference type="GO" id="GO:0016020">
    <property type="term" value="C:membrane"/>
    <property type="evidence" value="ECO:0007669"/>
    <property type="project" value="UniProtKB-SubCell"/>
</dbReference>
<keyword evidence="8 12" id="KW-0067">ATP-binding</keyword>
<dbReference type="KEGG" id="ptm:GSPATT00014705001"/>
<dbReference type="CDD" id="cd13999">
    <property type="entry name" value="STKc_MAP3K-like"/>
    <property type="match status" value="1"/>
</dbReference>
<feature type="compositionally biased region" description="Basic residues" evidence="13">
    <location>
        <begin position="430"/>
        <end position="445"/>
    </location>
</feature>
<feature type="compositionally biased region" description="Basic and acidic residues" evidence="13">
    <location>
        <begin position="499"/>
        <end position="508"/>
    </location>
</feature>
<dbReference type="OMA" id="EHHDNNI"/>
<dbReference type="Pfam" id="PF00536">
    <property type="entry name" value="SAM_1"/>
    <property type="match status" value="1"/>
</dbReference>
<evidence type="ECO:0000256" key="11">
    <source>
        <dbReference type="ARBA" id="ARBA00048679"/>
    </source>
</evidence>